<reference evidence="1 2" key="1">
    <citation type="journal article" date="2014" name="FEMS Microbiol. Ecol.">
        <title>Sphaerotilus natans encrusted with nanoball-shaped Fe(III) oxide minerals formed by nitrate-reducing mixotrophic Fe(II) oxidation.</title>
        <authorList>
            <person name="Park S."/>
            <person name="Kim D.H."/>
            <person name="Lee J.H."/>
            <person name="Hur H.G."/>
        </authorList>
    </citation>
    <scope>NUCLEOTIDE SEQUENCE [LARGE SCALE GENOMIC DNA]</scope>
    <source>
        <strain evidence="1 2">DSM 6575</strain>
    </source>
</reference>
<evidence type="ECO:0000313" key="2">
    <source>
        <dbReference type="Proteomes" id="UP000026714"/>
    </source>
</evidence>
<gene>
    <name evidence="1" type="ORF">X805_40270</name>
</gene>
<accession>A0A059KFZ9</accession>
<dbReference type="Proteomes" id="UP000026714">
    <property type="component" value="Unassembled WGS sequence"/>
</dbReference>
<name>A0A059KFZ9_9BURK</name>
<dbReference type="AlphaFoldDB" id="A0A059KFZ9"/>
<keyword evidence="2" id="KW-1185">Reference proteome</keyword>
<organism evidence="1 2">
    <name type="scientific">Sphaerotilus natans subsp. natans DSM 6575</name>
    <dbReference type="NCBI Taxonomy" id="1286631"/>
    <lineage>
        <taxon>Bacteria</taxon>
        <taxon>Pseudomonadati</taxon>
        <taxon>Pseudomonadota</taxon>
        <taxon>Betaproteobacteria</taxon>
        <taxon>Burkholderiales</taxon>
        <taxon>Sphaerotilaceae</taxon>
        <taxon>Sphaerotilus</taxon>
    </lineage>
</organism>
<comment type="caution">
    <text evidence="1">The sequence shown here is derived from an EMBL/GenBank/DDBJ whole genome shotgun (WGS) entry which is preliminary data.</text>
</comment>
<proteinExistence type="predicted"/>
<protein>
    <submittedName>
        <fullName evidence="1">Uncharacterized protein</fullName>
    </submittedName>
</protein>
<sequence>MMLLAPCMRRRDCSISSFYFKISGIRKHNHSPSFRGHRQ</sequence>
<dbReference type="EMBL" id="AZRA01000146">
    <property type="protein sequence ID" value="KDB50397.1"/>
    <property type="molecule type" value="Genomic_DNA"/>
</dbReference>
<evidence type="ECO:0000313" key="1">
    <source>
        <dbReference type="EMBL" id="KDB50397.1"/>
    </source>
</evidence>